<dbReference type="AlphaFoldDB" id="A0A915N7T4"/>
<keyword evidence="1" id="KW-1133">Transmembrane helix</keyword>
<proteinExistence type="predicted"/>
<keyword evidence="1" id="KW-0812">Transmembrane</keyword>
<reference evidence="3" key="1">
    <citation type="submission" date="2022-11" db="UniProtKB">
        <authorList>
            <consortium name="WormBaseParasite"/>
        </authorList>
    </citation>
    <scope>IDENTIFICATION</scope>
</reference>
<dbReference type="WBParaSite" id="scaffold767_cov200.g1751">
    <property type="protein sequence ID" value="scaffold767_cov200.g1751"/>
    <property type="gene ID" value="scaffold767_cov200.g1751"/>
</dbReference>
<organism evidence="2 3">
    <name type="scientific">Meloidogyne javanica</name>
    <name type="common">Root-knot nematode worm</name>
    <dbReference type="NCBI Taxonomy" id="6303"/>
    <lineage>
        <taxon>Eukaryota</taxon>
        <taxon>Metazoa</taxon>
        <taxon>Ecdysozoa</taxon>
        <taxon>Nematoda</taxon>
        <taxon>Chromadorea</taxon>
        <taxon>Rhabditida</taxon>
        <taxon>Tylenchina</taxon>
        <taxon>Tylenchomorpha</taxon>
        <taxon>Tylenchoidea</taxon>
        <taxon>Meloidogynidae</taxon>
        <taxon>Meloidogyninae</taxon>
        <taxon>Meloidogyne</taxon>
        <taxon>Meloidogyne incognita group</taxon>
    </lineage>
</organism>
<keyword evidence="2" id="KW-1185">Reference proteome</keyword>
<evidence type="ECO:0000256" key="1">
    <source>
        <dbReference type="SAM" id="Phobius"/>
    </source>
</evidence>
<dbReference type="InterPro" id="IPR009030">
    <property type="entry name" value="Growth_fac_rcpt_cys_sf"/>
</dbReference>
<dbReference type="Gene3D" id="2.10.220.10">
    <property type="entry name" value="Hormone Receptor, Insulin-like Growth Factor Receptor 1, Chain A, domain 2"/>
    <property type="match status" value="2"/>
</dbReference>
<sequence>MINRRICVSHCDTGFYADGDKCKRCSSDCETCSSGELCDTCHGAKLLIDVKHYGHLDHGRCVDSCPSGLVAVYKSTIQAKCVLKINTCAAGYFQSDQATGVCLDCDKACSLCHGPGPLQCDQCAPGYGNSSIGYCRSCCSTDQLQQHDNSCEDCSHIYLTTPYSPFSSTFTSTNLLTINSIFMSFLFVFVLVLIATLGCWLCYKLIYFCCCKQKDGRADLEYTPLTTIDNKTYQKTKQPSTGHQNQAFELLGEDSESDIDVVIDEMEVEEEGKGKEEEDIKVEENIIDLIEKASTSKEAV</sequence>
<dbReference type="InterPro" id="IPR006212">
    <property type="entry name" value="Furin_repeat"/>
</dbReference>
<dbReference type="SUPFAM" id="SSF57184">
    <property type="entry name" value="Growth factor receptor domain"/>
    <property type="match status" value="1"/>
</dbReference>
<accession>A0A915N7T4</accession>
<feature type="transmembrane region" description="Helical" evidence="1">
    <location>
        <begin position="181"/>
        <end position="203"/>
    </location>
</feature>
<dbReference type="SMART" id="SM00261">
    <property type="entry name" value="FU"/>
    <property type="match status" value="2"/>
</dbReference>
<evidence type="ECO:0000313" key="3">
    <source>
        <dbReference type="WBParaSite" id="scaffold767_cov200.g1751"/>
    </source>
</evidence>
<keyword evidence="1" id="KW-0472">Membrane</keyword>
<dbReference type="Proteomes" id="UP000887561">
    <property type="component" value="Unplaced"/>
</dbReference>
<protein>
    <submittedName>
        <fullName evidence="3">Uncharacterized protein</fullName>
    </submittedName>
</protein>
<evidence type="ECO:0000313" key="2">
    <source>
        <dbReference type="Proteomes" id="UP000887561"/>
    </source>
</evidence>
<name>A0A915N7T4_MELJA</name>